<dbReference type="Pfam" id="PF00161">
    <property type="entry name" value="RIP"/>
    <property type="match status" value="1"/>
</dbReference>
<feature type="compositionally biased region" description="Pro residues" evidence="9">
    <location>
        <begin position="17"/>
        <end position="29"/>
    </location>
</feature>
<keyword evidence="4 8" id="KW-0800">Toxin</keyword>
<dbReference type="GO" id="GO:0030598">
    <property type="term" value="F:rRNA N-glycosylase activity"/>
    <property type="evidence" value="ECO:0007669"/>
    <property type="project" value="UniProtKB-EC"/>
</dbReference>
<dbReference type="OMA" id="NWERMSE"/>
<dbReference type="HOGENOM" id="CLU_079209_0_0_1"/>
<evidence type="ECO:0000313" key="11">
    <source>
        <dbReference type="Proteomes" id="UP000008022"/>
    </source>
</evidence>
<dbReference type="AlphaFoldDB" id="A0A0E0Q8D2"/>
<name>A0A0E0Q8D2_ORYRU</name>
<accession>A0A0E0Q8D2</accession>
<evidence type="ECO:0000256" key="2">
    <source>
        <dbReference type="ARBA" id="ARBA00008544"/>
    </source>
</evidence>
<dbReference type="GO" id="GO:0090729">
    <property type="term" value="F:toxin activity"/>
    <property type="evidence" value="ECO:0007669"/>
    <property type="project" value="UniProtKB-KW"/>
</dbReference>
<dbReference type="Proteomes" id="UP000008022">
    <property type="component" value="Unassembled WGS sequence"/>
</dbReference>
<dbReference type="GO" id="GO:0006952">
    <property type="term" value="P:defense response"/>
    <property type="evidence" value="ECO:0007669"/>
    <property type="project" value="UniProtKB-KW"/>
</dbReference>
<comment type="similarity">
    <text evidence="2">Belongs to the ribosome-inactivating protein family. Type 1 RIP subfamily.</text>
</comment>
<evidence type="ECO:0000256" key="4">
    <source>
        <dbReference type="ARBA" id="ARBA00022656"/>
    </source>
</evidence>
<organism evidence="10 11">
    <name type="scientific">Oryza rufipogon</name>
    <name type="common">Brownbeard rice</name>
    <name type="synonym">Asian wild rice</name>
    <dbReference type="NCBI Taxonomy" id="4529"/>
    <lineage>
        <taxon>Eukaryota</taxon>
        <taxon>Viridiplantae</taxon>
        <taxon>Streptophyta</taxon>
        <taxon>Embryophyta</taxon>
        <taxon>Tracheophyta</taxon>
        <taxon>Spermatophyta</taxon>
        <taxon>Magnoliopsida</taxon>
        <taxon>Liliopsida</taxon>
        <taxon>Poales</taxon>
        <taxon>Poaceae</taxon>
        <taxon>BOP clade</taxon>
        <taxon>Oryzoideae</taxon>
        <taxon>Oryzeae</taxon>
        <taxon>Oryzinae</taxon>
        <taxon>Oryza</taxon>
    </lineage>
</organism>
<proteinExistence type="inferred from homology"/>
<comment type="catalytic activity">
    <reaction evidence="1 8">
        <text>Endohydrolysis of the N-glycosidic bond at one specific adenosine on the 28S rRNA.</text>
        <dbReference type="EC" id="3.2.2.22"/>
    </reaction>
</comment>
<dbReference type="Gramene" id="ORUFI07G14900.1">
    <property type="protein sequence ID" value="ORUFI07G14900.1"/>
    <property type="gene ID" value="ORUFI07G14900"/>
</dbReference>
<evidence type="ECO:0000256" key="8">
    <source>
        <dbReference type="RuleBase" id="RU004915"/>
    </source>
</evidence>
<dbReference type="InterPro" id="IPR016138">
    <property type="entry name" value="Ribosome_inactivat_prot_sub1"/>
</dbReference>
<dbReference type="PANTHER" id="PTHR33453">
    <property type="match status" value="1"/>
</dbReference>
<evidence type="ECO:0000256" key="3">
    <source>
        <dbReference type="ARBA" id="ARBA00012001"/>
    </source>
</evidence>
<dbReference type="EnsemblPlants" id="ORUFI07G14900.1">
    <property type="protein sequence ID" value="ORUFI07G14900.1"/>
    <property type="gene ID" value="ORUFI07G14900"/>
</dbReference>
<evidence type="ECO:0000256" key="6">
    <source>
        <dbReference type="ARBA" id="ARBA00022821"/>
    </source>
</evidence>
<keyword evidence="11" id="KW-1185">Reference proteome</keyword>
<reference evidence="11" key="1">
    <citation type="submission" date="2013-06" db="EMBL/GenBank/DDBJ databases">
        <authorList>
            <person name="Zhao Q."/>
        </authorList>
    </citation>
    <scope>NUCLEOTIDE SEQUENCE</scope>
    <source>
        <strain evidence="11">cv. W1943</strain>
    </source>
</reference>
<dbReference type="InterPro" id="IPR036041">
    <property type="entry name" value="Ribosome-inact_prot_sf"/>
</dbReference>
<evidence type="ECO:0000313" key="10">
    <source>
        <dbReference type="EnsemblPlants" id="ORUFI07G14900.1"/>
    </source>
</evidence>
<feature type="region of interest" description="Disordered" evidence="9">
    <location>
        <begin position="1"/>
        <end position="33"/>
    </location>
</feature>
<keyword evidence="5 8" id="KW-0378">Hydrolase</keyword>
<dbReference type="GO" id="GO:0017148">
    <property type="term" value="P:negative regulation of translation"/>
    <property type="evidence" value="ECO:0007669"/>
    <property type="project" value="UniProtKB-KW"/>
</dbReference>
<protein>
    <recommendedName>
        <fullName evidence="3 8">rRNA N-glycosylase</fullName>
        <ecNumber evidence="3 8">3.2.2.22</ecNumber>
    </recommendedName>
</protein>
<sequence length="284" mass="32244">MPPRARHRQQRGHGQGPPVPAPPPPPPDPTQTQGIRVFELNVSLVGAAEYTRLQNERDQHCSQLSAVHFNGTPMTTGDDSSCHLVRLTHPDYQQRVQLLFRDRDQYLLAFQRGDGRWFRFLGLEVAGLNAEILNLQSSHGSMLRGPSSNTSVGPHALMGMFVELLEFDGAVLNGLTNITNELKRALHWATVMLSEGARFQSVRRHTCQALNTGQNITLETVLWLRMRNWERMSEYWVMCQRHDDNADLPMDLDLVEKMAALDIHSFADIRQELCMLLFNPKALE</sequence>
<reference evidence="10" key="2">
    <citation type="submission" date="2015-06" db="UniProtKB">
        <authorList>
            <consortium name="EnsemblPlants"/>
        </authorList>
    </citation>
    <scope>IDENTIFICATION</scope>
</reference>
<dbReference type="InterPro" id="IPR001574">
    <property type="entry name" value="Ribosome_inactivat_prot"/>
</dbReference>
<evidence type="ECO:0000256" key="1">
    <source>
        <dbReference type="ARBA" id="ARBA00000237"/>
    </source>
</evidence>
<dbReference type="SUPFAM" id="SSF56371">
    <property type="entry name" value="Ribosome inactivating proteins (RIP)"/>
    <property type="match status" value="1"/>
</dbReference>
<dbReference type="EC" id="3.2.2.22" evidence="3 8"/>
<evidence type="ECO:0000256" key="5">
    <source>
        <dbReference type="ARBA" id="ARBA00022801"/>
    </source>
</evidence>
<keyword evidence="7 8" id="KW-0652">Protein synthesis inhibitor</keyword>
<dbReference type="Gene3D" id="3.40.420.10">
    <property type="entry name" value="Ricin (A subunit), domain 1"/>
    <property type="match status" value="1"/>
</dbReference>
<keyword evidence="6 8" id="KW-0611">Plant defense</keyword>
<evidence type="ECO:0000256" key="9">
    <source>
        <dbReference type="SAM" id="MobiDB-lite"/>
    </source>
</evidence>
<evidence type="ECO:0000256" key="7">
    <source>
        <dbReference type="ARBA" id="ARBA00023193"/>
    </source>
</evidence>
<dbReference type="PANTHER" id="PTHR33453:SF9">
    <property type="entry name" value="ALBUMIN B-32"/>
    <property type="match status" value="1"/>
</dbReference>
<feature type="compositionally biased region" description="Basic residues" evidence="9">
    <location>
        <begin position="1"/>
        <end position="11"/>
    </location>
</feature>